<feature type="domain" description="Retrovirus-related Pol polyprotein from transposon TNT 1-94-like beta-barrel" evidence="1">
    <location>
        <begin position="58"/>
        <end position="132"/>
    </location>
</feature>
<sequence>MLMGDNSAAGSLTFTIPAADYNEFLPFKAVHQPSSSTVVAQSGNHVAFASTSSSIGHWVLDYGASDHMTGNKSLLSHLSYYDTLPPVTVADGSKVRVQGLGQAQPLPNLSLDSVLYIPGCPFNLISVNKLTRTLDCSVLFIDNSKVNDVMNEVVGVIKIKVMILILDKSIF</sequence>
<dbReference type="Pfam" id="PF22936">
    <property type="entry name" value="Pol_BBD"/>
    <property type="match status" value="1"/>
</dbReference>
<proteinExistence type="predicted"/>
<organism evidence="2 3">
    <name type="scientific">Trifolium pratense</name>
    <name type="common">Red clover</name>
    <dbReference type="NCBI Taxonomy" id="57577"/>
    <lineage>
        <taxon>Eukaryota</taxon>
        <taxon>Viridiplantae</taxon>
        <taxon>Streptophyta</taxon>
        <taxon>Embryophyta</taxon>
        <taxon>Tracheophyta</taxon>
        <taxon>Spermatophyta</taxon>
        <taxon>Magnoliopsida</taxon>
        <taxon>eudicotyledons</taxon>
        <taxon>Gunneridae</taxon>
        <taxon>Pentapetalae</taxon>
        <taxon>rosids</taxon>
        <taxon>fabids</taxon>
        <taxon>Fabales</taxon>
        <taxon>Fabaceae</taxon>
        <taxon>Papilionoideae</taxon>
        <taxon>50 kb inversion clade</taxon>
        <taxon>NPAAA clade</taxon>
        <taxon>Hologalegina</taxon>
        <taxon>IRL clade</taxon>
        <taxon>Trifolieae</taxon>
        <taxon>Trifolium</taxon>
    </lineage>
</organism>
<accession>A0A2K3M0E6</accession>
<dbReference type="InterPro" id="IPR054722">
    <property type="entry name" value="PolX-like_BBD"/>
</dbReference>
<evidence type="ECO:0000259" key="1">
    <source>
        <dbReference type="Pfam" id="PF22936"/>
    </source>
</evidence>
<dbReference type="EMBL" id="ASHM01045920">
    <property type="protein sequence ID" value="PNX84241.1"/>
    <property type="molecule type" value="Genomic_DNA"/>
</dbReference>
<name>A0A2K3M0E6_TRIPR</name>
<keyword evidence="2" id="KW-0418">Kinase</keyword>
<reference evidence="2 3" key="2">
    <citation type="journal article" date="2017" name="Front. Plant Sci.">
        <title>Gene Classification and Mining of Molecular Markers Useful in Red Clover (Trifolium pratense) Breeding.</title>
        <authorList>
            <person name="Istvanek J."/>
            <person name="Dluhosova J."/>
            <person name="Dluhos P."/>
            <person name="Patkova L."/>
            <person name="Nedelnik J."/>
            <person name="Repkova J."/>
        </authorList>
    </citation>
    <scope>NUCLEOTIDE SEQUENCE [LARGE SCALE GENOMIC DNA]</scope>
    <source>
        <strain evidence="3">cv. Tatra</strain>
        <tissue evidence="2">Young leaves</tissue>
    </source>
</reference>
<evidence type="ECO:0000313" key="2">
    <source>
        <dbReference type="EMBL" id="PNX84241.1"/>
    </source>
</evidence>
<reference evidence="2 3" key="1">
    <citation type="journal article" date="2014" name="Am. J. Bot.">
        <title>Genome assembly and annotation for red clover (Trifolium pratense; Fabaceae).</title>
        <authorList>
            <person name="Istvanek J."/>
            <person name="Jaros M."/>
            <person name="Krenek A."/>
            <person name="Repkova J."/>
        </authorList>
    </citation>
    <scope>NUCLEOTIDE SEQUENCE [LARGE SCALE GENOMIC DNA]</scope>
    <source>
        <strain evidence="3">cv. Tatra</strain>
        <tissue evidence="2">Young leaves</tissue>
    </source>
</reference>
<dbReference type="GO" id="GO:0016301">
    <property type="term" value="F:kinase activity"/>
    <property type="evidence" value="ECO:0007669"/>
    <property type="project" value="UniProtKB-KW"/>
</dbReference>
<gene>
    <name evidence="2" type="ORF">L195_g040298</name>
</gene>
<dbReference type="Proteomes" id="UP000236291">
    <property type="component" value="Unassembled WGS sequence"/>
</dbReference>
<protein>
    <submittedName>
        <fullName evidence="2">Receptor-like protein kinase</fullName>
    </submittedName>
</protein>
<dbReference type="OrthoDB" id="1749787at2759"/>
<comment type="caution">
    <text evidence="2">The sequence shown here is derived from an EMBL/GenBank/DDBJ whole genome shotgun (WGS) entry which is preliminary data.</text>
</comment>
<keyword evidence="2" id="KW-0808">Transferase</keyword>
<evidence type="ECO:0000313" key="3">
    <source>
        <dbReference type="Proteomes" id="UP000236291"/>
    </source>
</evidence>
<dbReference type="ExpressionAtlas" id="A0A2K3M0E6">
    <property type="expression patterns" value="baseline"/>
</dbReference>
<keyword evidence="2" id="KW-0675">Receptor</keyword>
<dbReference type="AlphaFoldDB" id="A0A2K3M0E6"/>